<dbReference type="Proteomes" id="UP001240150">
    <property type="component" value="Chromosome"/>
</dbReference>
<dbReference type="Gene3D" id="2.130.10.10">
    <property type="entry name" value="YVTN repeat-like/Quinoprotein amine dehydrogenase"/>
    <property type="match status" value="1"/>
</dbReference>
<keyword evidence="2" id="KW-0808">Transferase</keyword>
<dbReference type="Pfam" id="PF13360">
    <property type="entry name" value="PQQ_2"/>
    <property type="match status" value="1"/>
</dbReference>
<dbReference type="InterPro" id="IPR015943">
    <property type="entry name" value="WD40/YVTN_repeat-like_dom_sf"/>
</dbReference>
<accession>A0ABY8WH73</accession>
<dbReference type="EMBL" id="CP126980">
    <property type="protein sequence ID" value="WIM96200.1"/>
    <property type="molecule type" value="Genomic_DNA"/>
</dbReference>
<reference evidence="2 3" key="1">
    <citation type="submission" date="2023-06" db="EMBL/GenBank/DDBJ databases">
        <authorList>
            <person name="Yushchuk O."/>
            <person name="Binda E."/>
            <person name="Ruckert-Reed C."/>
            <person name="Fedorenko V."/>
            <person name="Kalinowski J."/>
            <person name="Marinelli F."/>
        </authorList>
    </citation>
    <scope>NUCLEOTIDE SEQUENCE [LARGE SCALE GENOMIC DNA]</scope>
    <source>
        <strain evidence="2 3">NRRL 3884</strain>
    </source>
</reference>
<proteinExistence type="predicted"/>
<evidence type="ECO:0000313" key="3">
    <source>
        <dbReference type="Proteomes" id="UP001240150"/>
    </source>
</evidence>
<dbReference type="InterPro" id="IPR002372">
    <property type="entry name" value="PQQ_rpt_dom"/>
</dbReference>
<gene>
    <name evidence="2" type="ORF">ACTOB_008368</name>
</gene>
<dbReference type="GO" id="GO:0004674">
    <property type="term" value="F:protein serine/threonine kinase activity"/>
    <property type="evidence" value="ECO:0007669"/>
    <property type="project" value="UniProtKB-KW"/>
</dbReference>
<sequence>MTRVLLRASAAVLLLLASALIGWRVLGPAERLDTSSAPYPPLVVSAPGVQGRIGVAPLIFNDRLRIYAAKHQLRADEPVYGRAVYTSRWSLRRWPQQLSGVVTSGTTVVSRWSDGLLVGQDGRTGKILWRTSGPDAPDYAGHRTGAAAVWSPPGLRIAAGSVVVTQGQDLFGYDVSTGAERWRATPPAGCVDGFTTAGGVYVCATGAYDATSGRPMANWPAGPFTALGCLVAGSNCAGFRDAAGHGWLAAAATPRRAAALDSPDATVAAGVVVSVVNGVVTGHDPDGAVRWTWPGEARVLGGSSSLVLLVRPDHHLITLEAATGRQTADVRLAFGKEDDLWKFGGYQIAEHYLAIERRRLDGPDDPESPIYYYTTDTVLLAGF</sequence>
<keyword evidence="2" id="KW-0723">Serine/threonine-protein kinase</keyword>
<evidence type="ECO:0000313" key="2">
    <source>
        <dbReference type="EMBL" id="WIM96200.1"/>
    </source>
</evidence>
<dbReference type="RefSeq" id="WP_284917494.1">
    <property type="nucleotide sequence ID" value="NZ_CP126980.1"/>
</dbReference>
<dbReference type="InterPro" id="IPR011047">
    <property type="entry name" value="Quinoprotein_ADH-like_sf"/>
</dbReference>
<keyword evidence="3" id="KW-1185">Reference proteome</keyword>
<dbReference type="SUPFAM" id="SSF50998">
    <property type="entry name" value="Quinoprotein alcohol dehydrogenase-like"/>
    <property type="match status" value="1"/>
</dbReference>
<keyword evidence="2" id="KW-0418">Kinase</keyword>
<name>A0ABY8WH73_9ACTN</name>
<feature type="domain" description="Pyrrolo-quinoline quinone repeat" evidence="1">
    <location>
        <begin position="95"/>
        <end position="185"/>
    </location>
</feature>
<organism evidence="2 3">
    <name type="scientific">Actinoplanes oblitus</name>
    <dbReference type="NCBI Taxonomy" id="3040509"/>
    <lineage>
        <taxon>Bacteria</taxon>
        <taxon>Bacillati</taxon>
        <taxon>Actinomycetota</taxon>
        <taxon>Actinomycetes</taxon>
        <taxon>Micromonosporales</taxon>
        <taxon>Micromonosporaceae</taxon>
        <taxon>Actinoplanes</taxon>
    </lineage>
</organism>
<evidence type="ECO:0000259" key="1">
    <source>
        <dbReference type="Pfam" id="PF13360"/>
    </source>
</evidence>
<protein>
    <submittedName>
        <fullName evidence="2">Serine/threonine protein kinase</fullName>
    </submittedName>
</protein>